<proteinExistence type="predicted"/>
<dbReference type="InterPro" id="IPR056111">
    <property type="entry name" value="DUF7694"/>
</dbReference>
<organism evidence="2">
    <name type="scientific">uncultured organism MedDCM-OCT-S04-C100</name>
    <dbReference type="NCBI Taxonomy" id="743605"/>
    <lineage>
        <taxon>unclassified sequences</taxon>
        <taxon>environmental samples</taxon>
    </lineage>
</organism>
<reference evidence="2" key="1">
    <citation type="journal article" date="2010" name="ISME J.">
        <title>Metagenome of the Mediterranean deep chlorophyll maximum studied by direct and fosmid library 454 pyrosequencing.</title>
        <authorList>
            <person name="Ghai R."/>
            <person name="Martin-Cuadrado A.B."/>
            <person name="Molto A.G."/>
            <person name="Heredia I.G."/>
            <person name="Cabrera R."/>
            <person name="Martin J."/>
            <person name="Verdu M."/>
            <person name="Deschamps P."/>
            <person name="Moreira D."/>
            <person name="Lopez-Garcia P."/>
            <person name="Mira A."/>
            <person name="Rodriguez-Valera F."/>
        </authorList>
    </citation>
    <scope>NUCLEOTIDE SEQUENCE</scope>
</reference>
<dbReference type="Pfam" id="PF24746">
    <property type="entry name" value="DUF7694"/>
    <property type="match status" value="1"/>
</dbReference>
<name>D6PJT4_9ZZZZ</name>
<protein>
    <recommendedName>
        <fullName evidence="1">DUF7694 domain-containing protein</fullName>
    </recommendedName>
</protein>
<dbReference type="AlphaFoldDB" id="D6PJT4"/>
<feature type="domain" description="DUF7694" evidence="1">
    <location>
        <begin position="77"/>
        <end position="135"/>
    </location>
</feature>
<accession>D6PJT4</accession>
<dbReference type="EMBL" id="GU943112">
    <property type="protein sequence ID" value="ADD95985.1"/>
    <property type="molecule type" value="Genomic_DNA"/>
</dbReference>
<sequence>MMNKFVRTKLFNGSIKDRLQKNIDMAKELNETLTWKQSKDLLKELDKQEIWVNNIYQVNVLRGKDCDQYVHNKSLKGRCDYITIKTHNKEAIRDWRHFQQIKNELCGEDREAIELFPSEQRLVDTANQYHLWVLPKGETMCFGFATRKVDYTEKLGGFNKAGQRPL</sequence>
<evidence type="ECO:0000313" key="2">
    <source>
        <dbReference type="EMBL" id="ADD95985.1"/>
    </source>
</evidence>
<evidence type="ECO:0000259" key="1">
    <source>
        <dbReference type="Pfam" id="PF24746"/>
    </source>
</evidence>